<evidence type="ECO:0000256" key="1">
    <source>
        <dbReference type="SAM" id="Phobius"/>
    </source>
</evidence>
<keyword evidence="1" id="KW-0472">Membrane</keyword>
<comment type="caution">
    <text evidence="2">The sequence shown here is derived from an EMBL/GenBank/DDBJ whole genome shotgun (WGS) entry which is preliminary data.</text>
</comment>
<proteinExistence type="predicted"/>
<dbReference type="Proteomes" id="UP000295444">
    <property type="component" value="Unassembled WGS sequence"/>
</dbReference>
<feature type="transmembrane region" description="Helical" evidence="1">
    <location>
        <begin position="20"/>
        <end position="39"/>
    </location>
</feature>
<dbReference type="RefSeq" id="WP_279538310.1">
    <property type="nucleotide sequence ID" value="NZ_SNXZ01000003.1"/>
</dbReference>
<protein>
    <recommendedName>
        <fullName evidence="4">Flagellin-like protein</fullName>
    </recommendedName>
</protein>
<evidence type="ECO:0008006" key="4">
    <source>
        <dbReference type="Google" id="ProtNLM"/>
    </source>
</evidence>
<keyword evidence="3" id="KW-1185">Reference proteome</keyword>
<keyword evidence="1" id="KW-1133">Transmembrane helix</keyword>
<dbReference type="EMBL" id="SNXZ01000003">
    <property type="protein sequence ID" value="TDP97675.1"/>
    <property type="molecule type" value="Genomic_DNA"/>
</dbReference>
<gene>
    <name evidence="2" type="ORF">EV186_103639</name>
</gene>
<sequence length="41" mass="4644">MARRREPRHTLSELMPRVEIITLSVGAVVVVVIAFVQVITR</sequence>
<dbReference type="AlphaFoldDB" id="A0A4R6SEU0"/>
<reference evidence="2 3" key="1">
    <citation type="submission" date="2019-03" db="EMBL/GenBank/DDBJ databases">
        <title>Genomic Encyclopedia of Type Strains, Phase IV (KMG-IV): sequencing the most valuable type-strain genomes for metagenomic binning, comparative biology and taxonomic classification.</title>
        <authorList>
            <person name="Goeker M."/>
        </authorList>
    </citation>
    <scope>NUCLEOTIDE SEQUENCE [LARGE SCALE GENOMIC DNA]</scope>
    <source>
        <strain evidence="2 3">DSM 45361</strain>
    </source>
</reference>
<evidence type="ECO:0000313" key="2">
    <source>
        <dbReference type="EMBL" id="TDP97675.1"/>
    </source>
</evidence>
<name>A0A4R6SEU0_LABRH</name>
<keyword evidence="1" id="KW-0812">Transmembrane</keyword>
<organism evidence="2 3">
    <name type="scientific">Labedaea rhizosphaerae</name>
    <dbReference type="NCBI Taxonomy" id="598644"/>
    <lineage>
        <taxon>Bacteria</taxon>
        <taxon>Bacillati</taxon>
        <taxon>Actinomycetota</taxon>
        <taxon>Actinomycetes</taxon>
        <taxon>Pseudonocardiales</taxon>
        <taxon>Pseudonocardiaceae</taxon>
        <taxon>Labedaea</taxon>
    </lineage>
</organism>
<evidence type="ECO:0000313" key="3">
    <source>
        <dbReference type="Proteomes" id="UP000295444"/>
    </source>
</evidence>
<accession>A0A4R6SEU0</accession>